<evidence type="ECO:0000313" key="7">
    <source>
        <dbReference type="EMBL" id="ADC65173.1"/>
    </source>
</evidence>
<feature type="transmembrane region" description="Helical" evidence="6">
    <location>
        <begin position="142"/>
        <end position="160"/>
    </location>
</feature>
<proteinExistence type="inferred from homology"/>
<dbReference type="AlphaFoldDB" id="D3RXG0"/>
<dbReference type="Pfam" id="PF03239">
    <property type="entry name" value="FTR1"/>
    <property type="match status" value="1"/>
</dbReference>
<dbReference type="eggNOG" id="arCOG04330">
    <property type="taxonomic scope" value="Archaea"/>
</dbReference>
<dbReference type="PANTHER" id="PTHR31632">
    <property type="entry name" value="IRON TRANSPORTER FTH1"/>
    <property type="match status" value="1"/>
</dbReference>
<dbReference type="EMBL" id="CP001899">
    <property type="protein sequence ID" value="ADC65173.1"/>
    <property type="molecule type" value="Genomic_DNA"/>
</dbReference>
<feature type="transmembrane region" description="Helical" evidence="6">
    <location>
        <begin position="244"/>
        <end position="265"/>
    </location>
</feature>
<evidence type="ECO:0000256" key="1">
    <source>
        <dbReference type="ARBA" id="ARBA00004141"/>
    </source>
</evidence>
<dbReference type="GeneID" id="8778521"/>
<feature type="transmembrane region" description="Helical" evidence="6">
    <location>
        <begin position="172"/>
        <end position="191"/>
    </location>
</feature>
<protein>
    <submittedName>
        <fullName evidence="7">Iron permease FTR1</fullName>
    </submittedName>
</protein>
<evidence type="ECO:0000256" key="5">
    <source>
        <dbReference type="ARBA" id="ARBA00023136"/>
    </source>
</evidence>
<keyword evidence="5 6" id="KW-0472">Membrane</keyword>
<reference evidence="7 8" key="2">
    <citation type="journal article" date="2011" name="Stand. Genomic Sci.">
        <title>Complete genome sequence of Ferroglobus placidus AEDII12DO.</title>
        <authorList>
            <person name="Anderson I."/>
            <person name="Risso C."/>
            <person name="Holmes D."/>
            <person name="Lucas S."/>
            <person name="Copeland A."/>
            <person name="Lapidus A."/>
            <person name="Cheng J.F."/>
            <person name="Bruce D."/>
            <person name="Goodwin L."/>
            <person name="Pitluck S."/>
            <person name="Saunders E."/>
            <person name="Brettin T."/>
            <person name="Detter J.C."/>
            <person name="Han C."/>
            <person name="Tapia R."/>
            <person name="Larimer F."/>
            <person name="Land M."/>
            <person name="Hauser L."/>
            <person name="Woyke T."/>
            <person name="Lovley D."/>
            <person name="Kyrpides N."/>
            <person name="Ivanova N."/>
        </authorList>
    </citation>
    <scope>NUCLEOTIDE SEQUENCE [LARGE SCALE GENOMIC DNA]</scope>
    <source>
        <strain evidence="8">DSM 10642 / AEDII12DO</strain>
    </source>
</reference>
<feature type="transmembrane region" description="Helical" evidence="6">
    <location>
        <begin position="38"/>
        <end position="63"/>
    </location>
</feature>
<dbReference type="HOGENOM" id="CLU_077905_0_1_2"/>
<evidence type="ECO:0000256" key="3">
    <source>
        <dbReference type="ARBA" id="ARBA00022692"/>
    </source>
</evidence>
<evidence type="ECO:0000256" key="2">
    <source>
        <dbReference type="ARBA" id="ARBA00008333"/>
    </source>
</evidence>
<feature type="transmembrane region" description="Helical" evidence="6">
    <location>
        <begin position="6"/>
        <end position="26"/>
    </location>
</feature>
<evidence type="ECO:0000256" key="4">
    <source>
        <dbReference type="ARBA" id="ARBA00022989"/>
    </source>
</evidence>
<name>D3RXG0_FERPA</name>
<dbReference type="KEGG" id="fpl:Ferp_1011"/>
<dbReference type="Proteomes" id="UP000002613">
    <property type="component" value="Chromosome"/>
</dbReference>
<dbReference type="RefSeq" id="WP_012965516.1">
    <property type="nucleotide sequence ID" value="NC_013849.1"/>
</dbReference>
<evidence type="ECO:0000256" key="6">
    <source>
        <dbReference type="SAM" id="Phobius"/>
    </source>
</evidence>
<keyword evidence="8" id="KW-1185">Reference proteome</keyword>
<dbReference type="PANTHER" id="PTHR31632:SF2">
    <property type="entry name" value="PLASMA MEMBRANE IRON PERMEASE"/>
    <property type="match status" value="1"/>
</dbReference>
<gene>
    <name evidence="7" type="ordered locus">Ferp_1011</name>
</gene>
<organism evidence="7 8">
    <name type="scientific">Ferroglobus placidus (strain DSM 10642 / AEDII12DO)</name>
    <dbReference type="NCBI Taxonomy" id="589924"/>
    <lineage>
        <taxon>Archaea</taxon>
        <taxon>Methanobacteriati</taxon>
        <taxon>Methanobacteriota</taxon>
        <taxon>Archaeoglobi</taxon>
        <taxon>Archaeoglobales</taxon>
        <taxon>Archaeoglobaceae</taxon>
        <taxon>Ferroglobus</taxon>
    </lineage>
</organism>
<dbReference type="PaxDb" id="589924-Ferp_1011"/>
<keyword evidence="3 6" id="KW-0812">Transmembrane</keyword>
<feature type="transmembrane region" description="Helical" evidence="6">
    <location>
        <begin position="75"/>
        <end position="95"/>
    </location>
</feature>
<dbReference type="STRING" id="589924.Ferp_1011"/>
<keyword evidence="4 6" id="KW-1133">Transmembrane helix</keyword>
<sequence>MLGQFVISLREGLEAVLLVAILVAYLKRSGRAEEVPYAYYGAIAALFTGFAAAFGAVAIYGGLEEEQKVLFEATASYLAVAVLTYMILWMAGKNVKEEVESKAKRKFLWGIALISFVFVVREVFETVLFLTPFAARDLHGTVLGAVGGISLAALMSFAIIKLEYKLSLRRFFYVTSVLLTFIASGLVGYGTHELVEFLEEKGYESWLFEKAYDLGFDESSPLHHKGIVGGVFAVLFGYSASMEWIRVFAQFGYLLVFLAAVNLKYGVLSVKKSREVKEVTE</sequence>
<feature type="transmembrane region" description="Helical" evidence="6">
    <location>
        <begin position="107"/>
        <end position="130"/>
    </location>
</feature>
<dbReference type="GO" id="GO:0033573">
    <property type="term" value="C:high-affinity iron permease complex"/>
    <property type="evidence" value="ECO:0007669"/>
    <property type="project" value="InterPro"/>
</dbReference>
<dbReference type="GO" id="GO:0015093">
    <property type="term" value="F:ferrous iron transmembrane transporter activity"/>
    <property type="evidence" value="ECO:0007669"/>
    <property type="project" value="TreeGrafter"/>
</dbReference>
<accession>D3RXG0</accession>
<dbReference type="InterPro" id="IPR004923">
    <property type="entry name" value="FTR1/Fip1/EfeU"/>
</dbReference>
<reference evidence="8" key="1">
    <citation type="submission" date="2010-02" db="EMBL/GenBank/DDBJ databases">
        <title>Complete sequence of Ferroglobus placidus DSM 10642.</title>
        <authorList>
            <consortium name="US DOE Joint Genome Institute"/>
            <person name="Lucas S."/>
            <person name="Copeland A."/>
            <person name="Lapidus A."/>
            <person name="Cheng J.-F."/>
            <person name="Bruce D."/>
            <person name="Goodwin L."/>
            <person name="Pitluck S."/>
            <person name="Saunders E."/>
            <person name="Brettin T."/>
            <person name="Detter J.C."/>
            <person name="Han C."/>
            <person name="Tapia R."/>
            <person name="Larimer F."/>
            <person name="Land M."/>
            <person name="Hauser L."/>
            <person name="Kyrpides N."/>
            <person name="Ivanova N."/>
            <person name="Holmes D."/>
            <person name="Lovley D."/>
            <person name="Kyrpides N."/>
            <person name="Anderson I.J."/>
            <person name="Woyke T."/>
        </authorList>
    </citation>
    <scope>NUCLEOTIDE SEQUENCE [LARGE SCALE GENOMIC DNA]</scope>
    <source>
        <strain evidence="8">DSM 10642 / AEDII12DO</strain>
    </source>
</reference>
<evidence type="ECO:0000313" key="8">
    <source>
        <dbReference type="Proteomes" id="UP000002613"/>
    </source>
</evidence>
<comment type="similarity">
    <text evidence="2">Belongs to the oxidase-dependent Fe transporter (OFeT) (TC 9.A.10.1) family.</text>
</comment>
<comment type="subcellular location">
    <subcellularLocation>
        <location evidence="1">Membrane</location>
        <topology evidence="1">Multi-pass membrane protein</topology>
    </subcellularLocation>
</comment>